<reference evidence="3" key="1">
    <citation type="submission" date="2021-07" db="EMBL/GenBank/DDBJ databases">
        <authorList>
            <person name="Catto M.A."/>
            <person name="Jacobson A."/>
            <person name="Kennedy G."/>
            <person name="Labadie P."/>
            <person name="Hunt B.G."/>
            <person name="Srinivasan R."/>
        </authorList>
    </citation>
    <scope>NUCLEOTIDE SEQUENCE</scope>
    <source>
        <strain evidence="3">PL_HMW_Pooled</strain>
        <tissue evidence="3">Head</tissue>
    </source>
</reference>
<keyword evidence="2" id="KW-0732">Signal</keyword>
<gene>
    <name evidence="3" type="ORF">KUF71_013896</name>
</gene>
<evidence type="ECO:0000313" key="3">
    <source>
        <dbReference type="EMBL" id="KAK3925647.1"/>
    </source>
</evidence>
<organism evidence="3 4">
    <name type="scientific">Frankliniella fusca</name>
    <dbReference type="NCBI Taxonomy" id="407009"/>
    <lineage>
        <taxon>Eukaryota</taxon>
        <taxon>Metazoa</taxon>
        <taxon>Ecdysozoa</taxon>
        <taxon>Arthropoda</taxon>
        <taxon>Hexapoda</taxon>
        <taxon>Insecta</taxon>
        <taxon>Pterygota</taxon>
        <taxon>Neoptera</taxon>
        <taxon>Paraneoptera</taxon>
        <taxon>Thysanoptera</taxon>
        <taxon>Terebrantia</taxon>
        <taxon>Thripoidea</taxon>
        <taxon>Thripidae</taxon>
        <taxon>Frankliniella</taxon>
    </lineage>
</organism>
<keyword evidence="4" id="KW-1185">Reference proteome</keyword>
<reference evidence="3" key="2">
    <citation type="journal article" date="2023" name="BMC Genomics">
        <title>Pest status, molecular evolution, and epigenetic factors derived from the genome assembly of Frankliniella fusca, a thysanopteran phytovirus vector.</title>
        <authorList>
            <person name="Catto M.A."/>
            <person name="Labadie P.E."/>
            <person name="Jacobson A.L."/>
            <person name="Kennedy G.G."/>
            <person name="Srinivasan R."/>
            <person name="Hunt B.G."/>
        </authorList>
    </citation>
    <scope>NUCLEOTIDE SEQUENCE</scope>
    <source>
        <strain evidence="3">PL_HMW_Pooled</strain>
    </source>
</reference>
<dbReference type="AlphaFoldDB" id="A0AAE1HQM9"/>
<accession>A0AAE1HQM9</accession>
<comment type="caution">
    <text evidence="3">The sequence shown here is derived from an EMBL/GenBank/DDBJ whole genome shotgun (WGS) entry which is preliminary data.</text>
</comment>
<evidence type="ECO:0000256" key="1">
    <source>
        <dbReference type="SAM" id="MobiDB-lite"/>
    </source>
</evidence>
<sequence length="157" mass="17224">MSPSPLLAAALLLGAALAQAQAQFLSADPSIALQPPPLHQGAFASFGVQPVAVAQPVAQPVAQSFLQPLPMLRQQQQQPQPQQPLAHRAVVRNAEDEARLPEELRNNFYKDPRIAEGLAKSSWFTPGEEQVVDREAEKIPREQIFKLLKNAGLARRR</sequence>
<keyword evidence="3" id="KW-0808">Transferase</keyword>
<name>A0AAE1HQM9_9NEOP</name>
<evidence type="ECO:0000256" key="2">
    <source>
        <dbReference type="SAM" id="SignalP"/>
    </source>
</evidence>
<dbReference type="Proteomes" id="UP001219518">
    <property type="component" value="Unassembled WGS sequence"/>
</dbReference>
<dbReference type="GO" id="GO:0016757">
    <property type="term" value="F:glycosyltransferase activity"/>
    <property type="evidence" value="ECO:0007669"/>
    <property type="project" value="UniProtKB-KW"/>
</dbReference>
<feature type="region of interest" description="Disordered" evidence="1">
    <location>
        <begin position="72"/>
        <end position="97"/>
    </location>
</feature>
<keyword evidence="3" id="KW-0328">Glycosyltransferase</keyword>
<proteinExistence type="predicted"/>
<feature type="compositionally biased region" description="Low complexity" evidence="1">
    <location>
        <begin position="72"/>
        <end position="85"/>
    </location>
</feature>
<dbReference type="EMBL" id="JAHWGI010001240">
    <property type="protein sequence ID" value="KAK3925647.1"/>
    <property type="molecule type" value="Genomic_DNA"/>
</dbReference>
<protein>
    <submittedName>
        <fullName evidence="3">Uracil phosphoribosyltransferase</fullName>
    </submittedName>
</protein>
<feature type="signal peptide" evidence="2">
    <location>
        <begin position="1"/>
        <end position="22"/>
    </location>
</feature>
<evidence type="ECO:0000313" key="4">
    <source>
        <dbReference type="Proteomes" id="UP001219518"/>
    </source>
</evidence>
<feature type="chain" id="PRO_5042265032" evidence="2">
    <location>
        <begin position="23"/>
        <end position="157"/>
    </location>
</feature>